<accession>A0AAV4HQW6</accession>
<sequence>MISIVQLNPPRLEMAVTRRQLPWASPGTRSSTSSATQDITNPPFVSKRQRVLIVAAVCEFAIVPHEI</sequence>
<gene>
    <name evidence="2" type="ORF">ElyMa_002800100</name>
</gene>
<comment type="caution">
    <text evidence="2">The sequence shown here is derived from an EMBL/GenBank/DDBJ whole genome shotgun (WGS) entry which is preliminary data.</text>
</comment>
<reference evidence="2 3" key="1">
    <citation type="journal article" date="2021" name="Elife">
        <title>Chloroplast acquisition without the gene transfer in kleptoplastic sea slugs, Plakobranchus ocellatus.</title>
        <authorList>
            <person name="Maeda T."/>
            <person name="Takahashi S."/>
            <person name="Yoshida T."/>
            <person name="Shimamura S."/>
            <person name="Takaki Y."/>
            <person name="Nagai Y."/>
            <person name="Toyoda A."/>
            <person name="Suzuki Y."/>
            <person name="Arimoto A."/>
            <person name="Ishii H."/>
            <person name="Satoh N."/>
            <person name="Nishiyama T."/>
            <person name="Hasebe M."/>
            <person name="Maruyama T."/>
            <person name="Minagawa J."/>
            <person name="Obokata J."/>
            <person name="Shigenobu S."/>
        </authorList>
    </citation>
    <scope>NUCLEOTIDE SEQUENCE [LARGE SCALE GENOMIC DNA]</scope>
</reference>
<evidence type="ECO:0000256" key="1">
    <source>
        <dbReference type="SAM" id="MobiDB-lite"/>
    </source>
</evidence>
<evidence type="ECO:0000313" key="3">
    <source>
        <dbReference type="Proteomes" id="UP000762676"/>
    </source>
</evidence>
<feature type="compositionally biased region" description="Polar residues" evidence="1">
    <location>
        <begin position="27"/>
        <end position="40"/>
    </location>
</feature>
<feature type="region of interest" description="Disordered" evidence="1">
    <location>
        <begin position="20"/>
        <end position="41"/>
    </location>
</feature>
<name>A0AAV4HQW6_9GAST</name>
<keyword evidence="3" id="KW-1185">Reference proteome</keyword>
<proteinExistence type="predicted"/>
<protein>
    <submittedName>
        <fullName evidence="2">Uncharacterized protein</fullName>
    </submittedName>
</protein>
<dbReference type="AlphaFoldDB" id="A0AAV4HQW6"/>
<dbReference type="Proteomes" id="UP000762676">
    <property type="component" value="Unassembled WGS sequence"/>
</dbReference>
<organism evidence="2 3">
    <name type="scientific">Elysia marginata</name>
    <dbReference type="NCBI Taxonomy" id="1093978"/>
    <lineage>
        <taxon>Eukaryota</taxon>
        <taxon>Metazoa</taxon>
        <taxon>Spiralia</taxon>
        <taxon>Lophotrochozoa</taxon>
        <taxon>Mollusca</taxon>
        <taxon>Gastropoda</taxon>
        <taxon>Heterobranchia</taxon>
        <taxon>Euthyneura</taxon>
        <taxon>Panpulmonata</taxon>
        <taxon>Sacoglossa</taxon>
        <taxon>Placobranchoidea</taxon>
        <taxon>Plakobranchidae</taxon>
        <taxon>Elysia</taxon>
    </lineage>
</organism>
<dbReference type="EMBL" id="BMAT01005794">
    <property type="protein sequence ID" value="GFR99767.1"/>
    <property type="molecule type" value="Genomic_DNA"/>
</dbReference>
<evidence type="ECO:0000313" key="2">
    <source>
        <dbReference type="EMBL" id="GFR99767.1"/>
    </source>
</evidence>